<sequence length="368" mass="42100">MVRHKIRFGKNLVNGLIAVVISLIVNFSYLVYMILAARSTVRPHGYGMEHYTSSVIVEALFYAVMAFVLLGVFTWRFDASRASSRSYGHRLLLALVLAGCFYFEAPFVSRYGELRIVLLAQRIVNPMVLLKISFTLVVAALYGKIYELIARQQQMSLENERLKTENLRSRYDVLVTQMNPHFFFNSLNSLAMLVREERTADALTYIDRLSETFRYVIRSGRNMLTPLRDELAFLEGYKYLLEVRYAGKLFIETRIPADCMDRLLPALSLQPLIENAVKHNTITRTKPLRVTIQAEGDMLSVSNPIQPKIDDSEQGTGIGLKNLASRYRLLTDREIAVSAEQGVFVVRLPLEERRREESNPIKKESACE</sequence>
<keyword evidence="1" id="KW-0472">Membrane</keyword>
<feature type="transmembrane region" description="Helical" evidence="1">
    <location>
        <begin position="128"/>
        <end position="146"/>
    </location>
</feature>
<dbReference type="Pfam" id="PF06580">
    <property type="entry name" value="His_kinase"/>
    <property type="match status" value="1"/>
</dbReference>
<accession>A0A9D2DDI7</accession>
<reference evidence="3" key="1">
    <citation type="journal article" date="2021" name="PeerJ">
        <title>Extensive microbial diversity within the chicken gut microbiome revealed by metagenomics and culture.</title>
        <authorList>
            <person name="Gilroy R."/>
            <person name="Ravi A."/>
            <person name="Getino M."/>
            <person name="Pursley I."/>
            <person name="Horton D.L."/>
            <person name="Alikhan N.F."/>
            <person name="Baker D."/>
            <person name="Gharbi K."/>
            <person name="Hall N."/>
            <person name="Watson M."/>
            <person name="Adriaenssens E.M."/>
            <person name="Foster-Nyarko E."/>
            <person name="Jarju S."/>
            <person name="Secka A."/>
            <person name="Antonio M."/>
            <person name="Oren A."/>
            <person name="Chaudhuri R.R."/>
            <person name="La Ragione R."/>
            <person name="Hildebrand F."/>
            <person name="Pallen M.J."/>
        </authorList>
    </citation>
    <scope>NUCLEOTIDE SEQUENCE</scope>
    <source>
        <strain evidence="3">ChiHjej11B10-19426</strain>
    </source>
</reference>
<feature type="transmembrane region" description="Helical" evidence="1">
    <location>
        <begin position="55"/>
        <end position="75"/>
    </location>
</feature>
<dbReference type="AlphaFoldDB" id="A0A9D2DDI7"/>
<dbReference type="InterPro" id="IPR010559">
    <property type="entry name" value="Sig_transdc_His_kin_internal"/>
</dbReference>
<dbReference type="Gene3D" id="3.30.565.10">
    <property type="entry name" value="Histidine kinase-like ATPase, C-terminal domain"/>
    <property type="match status" value="1"/>
</dbReference>
<dbReference type="GO" id="GO:0000155">
    <property type="term" value="F:phosphorelay sensor kinase activity"/>
    <property type="evidence" value="ECO:0007669"/>
    <property type="project" value="InterPro"/>
</dbReference>
<name>A0A9D2DDI7_9BACT</name>
<keyword evidence="1" id="KW-0812">Transmembrane</keyword>
<feature type="transmembrane region" description="Helical" evidence="1">
    <location>
        <begin position="87"/>
        <end position="108"/>
    </location>
</feature>
<comment type="caution">
    <text evidence="3">The sequence shown here is derived from an EMBL/GenBank/DDBJ whole genome shotgun (WGS) entry which is preliminary data.</text>
</comment>
<evidence type="ECO:0000256" key="1">
    <source>
        <dbReference type="SAM" id="Phobius"/>
    </source>
</evidence>
<evidence type="ECO:0000313" key="3">
    <source>
        <dbReference type="EMBL" id="HIZ14905.1"/>
    </source>
</evidence>
<dbReference type="EMBL" id="DXCC01000008">
    <property type="protein sequence ID" value="HIZ14905.1"/>
    <property type="molecule type" value="Genomic_DNA"/>
</dbReference>
<keyword evidence="3" id="KW-0418">Kinase</keyword>
<gene>
    <name evidence="3" type="ORF">H9816_03210</name>
</gene>
<dbReference type="SUPFAM" id="SSF55874">
    <property type="entry name" value="ATPase domain of HSP90 chaperone/DNA topoisomerase II/histidine kinase"/>
    <property type="match status" value="1"/>
</dbReference>
<keyword evidence="1" id="KW-1133">Transmembrane helix</keyword>
<dbReference type="InterPro" id="IPR036890">
    <property type="entry name" value="HATPase_C_sf"/>
</dbReference>
<dbReference type="GO" id="GO:0016020">
    <property type="term" value="C:membrane"/>
    <property type="evidence" value="ECO:0007669"/>
    <property type="project" value="InterPro"/>
</dbReference>
<evidence type="ECO:0000259" key="2">
    <source>
        <dbReference type="Pfam" id="PF06580"/>
    </source>
</evidence>
<proteinExistence type="predicted"/>
<dbReference type="Proteomes" id="UP000824014">
    <property type="component" value="Unassembled WGS sequence"/>
</dbReference>
<dbReference type="PANTHER" id="PTHR34220">
    <property type="entry name" value="SENSOR HISTIDINE KINASE YPDA"/>
    <property type="match status" value="1"/>
</dbReference>
<reference evidence="3" key="2">
    <citation type="submission" date="2021-04" db="EMBL/GenBank/DDBJ databases">
        <authorList>
            <person name="Gilroy R."/>
        </authorList>
    </citation>
    <scope>NUCLEOTIDE SEQUENCE</scope>
    <source>
        <strain evidence="3">ChiHjej11B10-19426</strain>
    </source>
</reference>
<feature type="transmembrane region" description="Helical" evidence="1">
    <location>
        <begin position="12"/>
        <end position="35"/>
    </location>
</feature>
<dbReference type="InterPro" id="IPR050640">
    <property type="entry name" value="Bact_2-comp_sensor_kinase"/>
</dbReference>
<keyword evidence="3" id="KW-0808">Transferase</keyword>
<protein>
    <submittedName>
        <fullName evidence="3">Histidine kinase</fullName>
    </submittedName>
</protein>
<dbReference type="PANTHER" id="PTHR34220:SF7">
    <property type="entry name" value="SENSOR HISTIDINE KINASE YPDA"/>
    <property type="match status" value="1"/>
</dbReference>
<feature type="domain" description="Signal transduction histidine kinase internal region" evidence="2">
    <location>
        <begin position="171"/>
        <end position="248"/>
    </location>
</feature>
<organism evidence="3 4">
    <name type="scientific">Candidatus Tidjanibacter faecipullorum</name>
    <dbReference type="NCBI Taxonomy" id="2838766"/>
    <lineage>
        <taxon>Bacteria</taxon>
        <taxon>Pseudomonadati</taxon>
        <taxon>Bacteroidota</taxon>
        <taxon>Bacteroidia</taxon>
        <taxon>Bacteroidales</taxon>
        <taxon>Rikenellaceae</taxon>
        <taxon>Tidjanibacter</taxon>
    </lineage>
</organism>
<evidence type="ECO:0000313" key="4">
    <source>
        <dbReference type="Proteomes" id="UP000824014"/>
    </source>
</evidence>